<dbReference type="GO" id="GO:0000403">
    <property type="term" value="F:Y-form DNA binding"/>
    <property type="evidence" value="ECO:0007669"/>
    <property type="project" value="UniProtKB-UniRule"/>
</dbReference>
<dbReference type="InterPro" id="IPR029052">
    <property type="entry name" value="Metallo-depent_PP-like"/>
</dbReference>
<feature type="binding site" evidence="9">
    <location>
        <position position="52"/>
    </location>
    <ligand>
        <name>Mn(2+)</name>
        <dbReference type="ChEBI" id="CHEBI:29035"/>
        <label>2</label>
    </ligand>
</feature>
<dbReference type="AlphaFoldDB" id="A0AAE3KVV5"/>
<feature type="compositionally biased region" description="Polar residues" evidence="10">
    <location>
        <begin position="474"/>
        <end position="489"/>
    </location>
</feature>
<feature type="binding site" evidence="9">
    <location>
        <position position="193"/>
    </location>
    <ligand>
        <name>Mn(2+)</name>
        <dbReference type="ChEBI" id="CHEBI:29035"/>
        <label>1</label>
    </ligand>
</feature>
<comment type="cofactor">
    <cofactor evidence="9">
        <name>Mn(2+)</name>
        <dbReference type="ChEBI" id="CHEBI:29035"/>
    </cofactor>
    <text evidence="9">Binds 2 manganese ions per subunit.</text>
</comment>
<keyword evidence="13" id="KW-1185">Reference proteome</keyword>
<evidence type="ECO:0000256" key="10">
    <source>
        <dbReference type="SAM" id="MobiDB-lite"/>
    </source>
</evidence>
<keyword evidence="5 9" id="KW-0378">Hydrolase</keyword>
<dbReference type="Gene3D" id="3.60.21.10">
    <property type="match status" value="1"/>
</dbReference>
<dbReference type="EMBL" id="JTEO01000001">
    <property type="protein sequence ID" value="MCQ6961777.1"/>
    <property type="molecule type" value="Genomic_DNA"/>
</dbReference>
<comment type="activity regulation">
    <text evidence="9">Nuclease activity is regulated by Rad50.</text>
</comment>
<reference evidence="12 13" key="1">
    <citation type="journal article" date="2011" name="Appl. Environ. Microbiol.">
        <title>Methanogenic archaea isolated from Taiwan's Chelungpu fault.</title>
        <authorList>
            <person name="Wu S.Y."/>
            <person name="Lai M.C."/>
        </authorList>
    </citation>
    <scope>NUCLEOTIDE SEQUENCE [LARGE SCALE GENOMIC DNA]</scope>
    <source>
        <strain evidence="12 13">St545Mb</strain>
    </source>
</reference>
<comment type="subunit">
    <text evidence="9">Homodimer. Forms a heterotetramer composed of two Mre11 subunits and two Rad50 subunits.</text>
</comment>
<dbReference type="CDD" id="cd00840">
    <property type="entry name" value="MPP_Mre11_N"/>
    <property type="match status" value="1"/>
</dbReference>
<dbReference type="Proteomes" id="UP001206983">
    <property type="component" value="Unassembled WGS sequence"/>
</dbReference>
<feature type="binding site" evidence="9">
    <location>
        <position position="160"/>
    </location>
    <ligand>
        <name>Mn(2+)</name>
        <dbReference type="ChEBI" id="CHEBI:29035"/>
        <label>2</label>
    </ligand>
</feature>
<dbReference type="GO" id="GO:0030145">
    <property type="term" value="F:manganese ion binding"/>
    <property type="evidence" value="ECO:0007669"/>
    <property type="project" value="UniProtKB-UniRule"/>
</dbReference>
<comment type="function">
    <text evidence="9">Part of the Rad50/Mre11 complex, which is involved in the early steps of DNA double-strand break (DSB) repair. The complex may facilitate opening of the processed DNA ends to aid in the recruitment of HerA and NurA. Mre11 binds to DSB ends and has both double-stranded 3'-5' exonuclease activity and single-stranded endonuclease activity.</text>
</comment>
<evidence type="ECO:0000256" key="3">
    <source>
        <dbReference type="ARBA" id="ARBA00022759"/>
    </source>
</evidence>
<dbReference type="PANTHER" id="PTHR30337:SF0">
    <property type="entry name" value="NUCLEASE SBCCD SUBUNIT D"/>
    <property type="match status" value="1"/>
</dbReference>
<keyword evidence="7 9" id="KW-0234">DNA repair</keyword>
<name>A0AAE3KVV5_9EURY</name>
<comment type="similarity">
    <text evidence="9">Belongs to the MRE11/RAD32 family.</text>
</comment>
<dbReference type="GO" id="GO:0045027">
    <property type="term" value="F:DNA end binding"/>
    <property type="evidence" value="ECO:0007669"/>
    <property type="project" value="UniProtKB-UniRule"/>
</dbReference>
<evidence type="ECO:0000313" key="13">
    <source>
        <dbReference type="Proteomes" id="UP001206983"/>
    </source>
</evidence>
<gene>
    <name evidence="9" type="primary">mre11</name>
    <name evidence="12" type="ORF">PV02_00625</name>
</gene>
<sequence length="538" mass="59719">MDEIRIIHTGDTHLGYRQYHSEVRRQDFLDAFAKVIDDAVAMKVDAVIHAGDLFDSRNPTLDDILETMKLFSRLKDARIPLLAVVGNHESKQSTQWLDLYESMGLVIRLGITPYTLGNVAVYGIDHVPKSRIPMFDYSVFHSDNTMNNAASAEHRLLVMHQMMKPFAFGEWDVQEVLNSLPFKVDAVLLGDNHKHEIILLSETWVTYCGSTERNGISELEPRSYNIVTAGSEGIEISKRMIPTRDFVFIPVSLSKGSEAYEEIFSAIKERDVEDKVVFVNISGDPEIKVKFSEIEEFLLSRKALVPGIRDLRTGDISVEDPSLSFCFTDPDEAVKKELRGMHLTRGGLMLDEIIRDPVVVKSRVDTEVEDRLGELLEGMDFTDKVDVPKRPALQEDGYEEALTPGSPEETAAAAEGIIEPVRADDLYAVPVREQQEPAPEAAAGVTGNEAERQFPDASGSAGVKGAASEHAAPTGSQQQLTLIGNNNQDYPARESDIPESDPLKSTPEPVPEKGPEMPEDKKHKTASGPRQYNLGDYL</sequence>
<evidence type="ECO:0000256" key="7">
    <source>
        <dbReference type="ARBA" id="ARBA00023204"/>
    </source>
</evidence>
<comment type="caution">
    <text evidence="9">Lacks conserved residue(s) required for the propagation of feature annotation.</text>
</comment>
<dbReference type="GO" id="GO:0006302">
    <property type="term" value="P:double-strand break repair"/>
    <property type="evidence" value="ECO:0007669"/>
    <property type="project" value="UniProtKB-UniRule"/>
</dbReference>
<dbReference type="InterPro" id="IPR032885">
    <property type="entry name" value="Mre11_archaea-type"/>
</dbReference>
<accession>A0AAE3KVV5</accession>
<dbReference type="InterPro" id="IPR004843">
    <property type="entry name" value="Calcineurin-like_PHP"/>
</dbReference>
<dbReference type="Pfam" id="PF00149">
    <property type="entry name" value="Metallophos"/>
    <property type="match status" value="1"/>
</dbReference>
<proteinExistence type="inferred from homology"/>
<organism evidence="12 13">
    <name type="scientific">Methanolobus chelungpuianus</name>
    <dbReference type="NCBI Taxonomy" id="502115"/>
    <lineage>
        <taxon>Archaea</taxon>
        <taxon>Methanobacteriati</taxon>
        <taxon>Methanobacteriota</taxon>
        <taxon>Stenosarchaea group</taxon>
        <taxon>Methanomicrobia</taxon>
        <taxon>Methanosarcinales</taxon>
        <taxon>Methanosarcinaceae</taxon>
        <taxon>Methanolobus</taxon>
    </lineage>
</organism>
<dbReference type="GO" id="GO:0008408">
    <property type="term" value="F:3'-5' exonuclease activity"/>
    <property type="evidence" value="ECO:0007669"/>
    <property type="project" value="UniProtKB-UniRule"/>
</dbReference>
<dbReference type="GO" id="GO:0004519">
    <property type="term" value="F:endonuclease activity"/>
    <property type="evidence" value="ECO:0007669"/>
    <property type="project" value="UniProtKB-UniRule"/>
</dbReference>
<keyword evidence="3 9" id="KW-0255">Endonuclease</keyword>
<feature type="region of interest" description="Disordered" evidence="10">
    <location>
        <begin position="435"/>
        <end position="538"/>
    </location>
</feature>
<feature type="compositionally biased region" description="Low complexity" evidence="10">
    <location>
        <begin position="457"/>
        <end position="468"/>
    </location>
</feature>
<keyword evidence="6 9" id="KW-0269">Exonuclease</keyword>
<dbReference type="InterPro" id="IPR050535">
    <property type="entry name" value="DNA_Repair-Maintenance_Comp"/>
</dbReference>
<feature type="active site" description="Proton donor" evidence="9">
    <location>
        <position position="88"/>
    </location>
</feature>
<evidence type="ECO:0000256" key="6">
    <source>
        <dbReference type="ARBA" id="ARBA00022839"/>
    </source>
</evidence>
<evidence type="ECO:0000256" key="1">
    <source>
        <dbReference type="ARBA" id="ARBA00022722"/>
    </source>
</evidence>
<dbReference type="InterPro" id="IPR041796">
    <property type="entry name" value="Mre11_N"/>
</dbReference>
<dbReference type="HAMAP" id="MF_02044">
    <property type="entry name" value="Mre11"/>
    <property type="match status" value="1"/>
</dbReference>
<comment type="caution">
    <text evidence="12">The sequence shown here is derived from an EMBL/GenBank/DDBJ whole genome shotgun (WGS) entry which is preliminary data.</text>
</comment>
<protein>
    <recommendedName>
        <fullName evidence="9">DNA double-strand break repair protein Mre11</fullName>
        <ecNumber evidence="9">3.1.-.-</ecNumber>
    </recommendedName>
</protein>
<keyword evidence="1 9" id="KW-0540">Nuclease</keyword>
<evidence type="ECO:0000259" key="11">
    <source>
        <dbReference type="Pfam" id="PF00149"/>
    </source>
</evidence>
<feature type="binding site" evidence="9">
    <location>
        <position position="52"/>
    </location>
    <ligand>
        <name>Mn(2+)</name>
        <dbReference type="ChEBI" id="CHEBI:29035"/>
        <label>1</label>
    </ligand>
</feature>
<feature type="compositionally biased region" description="Basic and acidic residues" evidence="10">
    <location>
        <begin position="510"/>
        <end position="522"/>
    </location>
</feature>
<dbReference type="EC" id="3.1.-.-" evidence="9"/>
<evidence type="ECO:0000256" key="4">
    <source>
        <dbReference type="ARBA" id="ARBA00022763"/>
    </source>
</evidence>
<feature type="binding site" evidence="9">
    <location>
        <position position="13"/>
    </location>
    <ligand>
        <name>Mn(2+)</name>
        <dbReference type="ChEBI" id="CHEBI:29035"/>
        <label>1</label>
    </ligand>
</feature>
<keyword evidence="2 9" id="KW-0479">Metal-binding</keyword>
<evidence type="ECO:0000256" key="8">
    <source>
        <dbReference type="ARBA" id="ARBA00023211"/>
    </source>
</evidence>
<evidence type="ECO:0000313" key="12">
    <source>
        <dbReference type="EMBL" id="MCQ6961777.1"/>
    </source>
</evidence>
<keyword evidence="8 9" id="KW-0464">Manganese</keyword>
<feature type="domain" description="Calcineurin-like phosphoesterase" evidence="11">
    <location>
        <begin position="4"/>
        <end position="193"/>
    </location>
</feature>
<evidence type="ECO:0000256" key="5">
    <source>
        <dbReference type="ARBA" id="ARBA00022801"/>
    </source>
</evidence>
<feature type="binding site" evidence="9">
    <location>
        <position position="11"/>
    </location>
    <ligand>
        <name>Mn(2+)</name>
        <dbReference type="ChEBI" id="CHEBI:29035"/>
        <label>1</label>
    </ligand>
</feature>
<dbReference type="SUPFAM" id="SSF56300">
    <property type="entry name" value="Metallo-dependent phosphatases"/>
    <property type="match status" value="1"/>
</dbReference>
<keyword evidence="4 9" id="KW-0227">DNA damage</keyword>
<evidence type="ECO:0000256" key="2">
    <source>
        <dbReference type="ARBA" id="ARBA00022723"/>
    </source>
</evidence>
<evidence type="ECO:0000256" key="9">
    <source>
        <dbReference type="HAMAP-Rule" id="MF_02044"/>
    </source>
</evidence>
<dbReference type="PANTHER" id="PTHR30337">
    <property type="entry name" value="COMPONENT OF ATP-DEPENDENT DSDNA EXONUCLEASE"/>
    <property type="match status" value="1"/>
</dbReference>
<feature type="binding site" evidence="9">
    <location>
        <position position="87"/>
    </location>
    <ligand>
        <name>Mn(2+)</name>
        <dbReference type="ChEBI" id="CHEBI:29035"/>
        <label>2</label>
    </ligand>
</feature>